<evidence type="ECO:0000313" key="3">
    <source>
        <dbReference type="Proteomes" id="UP000604046"/>
    </source>
</evidence>
<accession>A0A812TP13</accession>
<evidence type="ECO:0000256" key="1">
    <source>
        <dbReference type="SAM" id="MobiDB-lite"/>
    </source>
</evidence>
<dbReference type="AlphaFoldDB" id="A0A812TP13"/>
<keyword evidence="3" id="KW-1185">Reference proteome</keyword>
<name>A0A812TP13_9DINO</name>
<feature type="compositionally biased region" description="Polar residues" evidence="1">
    <location>
        <begin position="89"/>
        <end position="99"/>
    </location>
</feature>
<dbReference type="EMBL" id="CAJNDS010002575">
    <property type="protein sequence ID" value="CAE7531055.1"/>
    <property type="molecule type" value="Genomic_DNA"/>
</dbReference>
<dbReference type="Proteomes" id="UP000604046">
    <property type="component" value="Unassembled WGS sequence"/>
</dbReference>
<gene>
    <name evidence="2" type="ORF">SNAT2548_LOCUS29749</name>
</gene>
<feature type="region of interest" description="Disordered" evidence="1">
    <location>
        <begin position="56"/>
        <end position="99"/>
    </location>
</feature>
<proteinExistence type="predicted"/>
<protein>
    <submittedName>
        <fullName evidence="2">Uncharacterized protein</fullName>
    </submittedName>
</protein>
<organism evidence="2 3">
    <name type="scientific">Symbiodinium natans</name>
    <dbReference type="NCBI Taxonomy" id="878477"/>
    <lineage>
        <taxon>Eukaryota</taxon>
        <taxon>Sar</taxon>
        <taxon>Alveolata</taxon>
        <taxon>Dinophyceae</taxon>
        <taxon>Suessiales</taxon>
        <taxon>Symbiodiniaceae</taxon>
        <taxon>Symbiodinium</taxon>
    </lineage>
</organism>
<feature type="compositionally biased region" description="Polar residues" evidence="1">
    <location>
        <begin position="14"/>
        <end position="25"/>
    </location>
</feature>
<reference evidence="2" key="1">
    <citation type="submission" date="2021-02" db="EMBL/GenBank/DDBJ databases">
        <authorList>
            <person name="Dougan E. K."/>
            <person name="Rhodes N."/>
            <person name="Thang M."/>
            <person name="Chan C."/>
        </authorList>
    </citation>
    <scope>NUCLEOTIDE SEQUENCE</scope>
</reference>
<sequence length="99" mass="10880">MQQPPPQSLIGPASQPSRSSGTQVQPPVVVTEADRIAWMRRFLAALDLWKRCLDSATPSFQGSAPKEEASAQTDPPWKRQRVETIPQGPETQKAITEVS</sequence>
<dbReference type="OrthoDB" id="412574at2759"/>
<evidence type="ECO:0000313" key="2">
    <source>
        <dbReference type="EMBL" id="CAE7531055.1"/>
    </source>
</evidence>
<comment type="caution">
    <text evidence="2">The sequence shown here is derived from an EMBL/GenBank/DDBJ whole genome shotgun (WGS) entry which is preliminary data.</text>
</comment>
<feature type="region of interest" description="Disordered" evidence="1">
    <location>
        <begin position="1"/>
        <end position="28"/>
    </location>
</feature>